<dbReference type="PROSITE" id="PS51318">
    <property type="entry name" value="TAT"/>
    <property type="match status" value="1"/>
</dbReference>
<evidence type="ECO:0000259" key="5">
    <source>
        <dbReference type="PROSITE" id="PS00083"/>
    </source>
</evidence>
<dbReference type="RefSeq" id="WP_379479753.1">
    <property type="nucleotide sequence ID" value="NZ_JBHLTL010000001.1"/>
</dbReference>
<evidence type="ECO:0000256" key="1">
    <source>
        <dbReference type="ARBA" id="ARBA00007825"/>
    </source>
</evidence>
<comment type="similarity">
    <text evidence="1">Belongs to the intradiol ring-cleavage dioxygenase family.</text>
</comment>
<sequence length="207" mass="22741">MTDQPQTISRRAFAGYALLVGALAATRALGAPTLTAESPMGPFYPTGYAGEDDFDLTLLKGHRARALGDVIEVSGRVLDRLGNPVRGAKIELWQANAAGRYAHRNDRSAGPLDPNFQGVARLVTGASGEWRIRTIRPNFYGPRTRHIHFDVSGRAHRLMAQMYFPEDADRNATDALYRDLGSDAATSLARLEAPATYRWDIVLMDKV</sequence>
<dbReference type="Pfam" id="PF00775">
    <property type="entry name" value="Dioxygenase_C"/>
    <property type="match status" value="1"/>
</dbReference>
<evidence type="ECO:0000256" key="2">
    <source>
        <dbReference type="ARBA" id="ARBA00022964"/>
    </source>
</evidence>
<reference evidence="6 7" key="1">
    <citation type="submission" date="2024-09" db="EMBL/GenBank/DDBJ databases">
        <authorList>
            <person name="Sun Q."/>
            <person name="Mori K."/>
        </authorList>
    </citation>
    <scope>NUCLEOTIDE SEQUENCE [LARGE SCALE GENOMIC DNA]</scope>
    <source>
        <strain evidence="6 7">NCAIM B.02537</strain>
    </source>
</reference>
<accession>A0ABV6PEJ9</accession>
<dbReference type="InterPro" id="IPR015889">
    <property type="entry name" value="Intradiol_dOase_core"/>
</dbReference>
<evidence type="ECO:0000256" key="4">
    <source>
        <dbReference type="SAM" id="SignalP"/>
    </source>
</evidence>
<proteinExistence type="inferred from homology"/>
<feature type="domain" description="Intradiol ring-cleavage dioxygenases" evidence="5">
    <location>
        <begin position="73"/>
        <end position="101"/>
    </location>
</feature>
<dbReference type="Proteomes" id="UP001589943">
    <property type="component" value="Unassembled WGS sequence"/>
</dbReference>
<feature type="chain" id="PRO_5045612453" description="Intradiol ring-cleavage dioxygenases domain-containing protein" evidence="4">
    <location>
        <begin position="31"/>
        <end position="207"/>
    </location>
</feature>
<evidence type="ECO:0000256" key="3">
    <source>
        <dbReference type="ARBA" id="ARBA00023002"/>
    </source>
</evidence>
<evidence type="ECO:0000313" key="7">
    <source>
        <dbReference type="Proteomes" id="UP001589943"/>
    </source>
</evidence>
<dbReference type="PANTHER" id="PTHR33711:SF10">
    <property type="entry name" value="INTRADIOL RING-CLEAVAGE DIOXYGENASES DOMAIN-CONTAINING PROTEIN"/>
    <property type="match status" value="1"/>
</dbReference>
<name>A0ABV6PEJ9_9SPHN</name>
<dbReference type="InterPro" id="IPR006311">
    <property type="entry name" value="TAT_signal"/>
</dbReference>
<dbReference type="Gene3D" id="2.60.130.10">
    <property type="entry name" value="Aromatic compound dioxygenase"/>
    <property type="match status" value="1"/>
</dbReference>
<dbReference type="PROSITE" id="PS00083">
    <property type="entry name" value="INTRADIOL_DIOXYGENAS"/>
    <property type="match status" value="1"/>
</dbReference>
<dbReference type="InterPro" id="IPR000627">
    <property type="entry name" value="Intradiol_dOase_C"/>
</dbReference>
<dbReference type="PANTHER" id="PTHR33711">
    <property type="entry name" value="DIOXYGENASE, PUTATIVE (AFU_ORTHOLOGUE AFUA_2G02910)-RELATED"/>
    <property type="match status" value="1"/>
</dbReference>
<feature type="signal peptide" evidence="4">
    <location>
        <begin position="1"/>
        <end position="30"/>
    </location>
</feature>
<evidence type="ECO:0000313" key="6">
    <source>
        <dbReference type="EMBL" id="MFC0588246.1"/>
    </source>
</evidence>
<keyword evidence="7" id="KW-1185">Reference proteome</keyword>
<organism evidence="6 7">
    <name type="scientific">Novosphingobium aquiterrae</name>
    <dbReference type="NCBI Taxonomy" id="624388"/>
    <lineage>
        <taxon>Bacteria</taxon>
        <taxon>Pseudomonadati</taxon>
        <taxon>Pseudomonadota</taxon>
        <taxon>Alphaproteobacteria</taxon>
        <taxon>Sphingomonadales</taxon>
        <taxon>Sphingomonadaceae</taxon>
        <taxon>Novosphingobium</taxon>
    </lineage>
</organism>
<dbReference type="SUPFAM" id="SSF49482">
    <property type="entry name" value="Aromatic compound dioxygenase"/>
    <property type="match status" value="1"/>
</dbReference>
<dbReference type="EMBL" id="JBHLTL010000001">
    <property type="protein sequence ID" value="MFC0588246.1"/>
    <property type="molecule type" value="Genomic_DNA"/>
</dbReference>
<dbReference type="InterPro" id="IPR050770">
    <property type="entry name" value="Intradiol_RC_Dioxygenase"/>
</dbReference>
<keyword evidence="3" id="KW-0560">Oxidoreductase</keyword>
<keyword evidence="2" id="KW-0223">Dioxygenase</keyword>
<comment type="caution">
    <text evidence="6">The sequence shown here is derived from an EMBL/GenBank/DDBJ whole genome shotgun (WGS) entry which is preliminary data.</text>
</comment>
<keyword evidence="4" id="KW-0732">Signal</keyword>
<protein>
    <recommendedName>
        <fullName evidence="5">Intradiol ring-cleavage dioxygenases domain-containing protein</fullName>
    </recommendedName>
</protein>
<gene>
    <name evidence="6" type="ORF">ACFFF7_02350</name>
</gene>